<feature type="non-terminal residue" evidence="1">
    <location>
        <position position="106"/>
    </location>
</feature>
<evidence type="ECO:0000313" key="1">
    <source>
        <dbReference type="EMBL" id="CAG7815850.1"/>
    </source>
</evidence>
<dbReference type="AlphaFoldDB" id="A0A8J2KJ64"/>
<organism evidence="1 2">
    <name type="scientific">Allacma fusca</name>
    <dbReference type="NCBI Taxonomy" id="39272"/>
    <lineage>
        <taxon>Eukaryota</taxon>
        <taxon>Metazoa</taxon>
        <taxon>Ecdysozoa</taxon>
        <taxon>Arthropoda</taxon>
        <taxon>Hexapoda</taxon>
        <taxon>Collembola</taxon>
        <taxon>Symphypleona</taxon>
        <taxon>Sminthuridae</taxon>
        <taxon>Allacma</taxon>
    </lineage>
</organism>
<reference evidence="1" key="1">
    <citation type="submission" date="2021-06" db="EMBL/GenBank/DDBJ databases">
        <authorList>
            <person name="Hodson N. C."/>
            <person name="Mongue J. A."/>
            <person name="Jaron S. K."/>
        </authorList>
    </citation>
    <scope>NUCLEOTIDE SEQUENCE</scope>
</reference>
<dbReference type="OrthoDB" id="9974421at2759"/>
<sequence>VHFFQYAKTPRFQRFDYGQDLNVLNYGAQQPPVYNLTNVKVPVMVLWGKNDWLVVPKDVQRTIKELGNVVEDVQVQDPLFNHLDFTYAKNAKTQVYDRCLNFLNLE</sequence>
<dbReference type="PANTHER" id="PTHR11005">
    <property type="entry name" value="LYSOSOMAL ACID LIPASE-RELATED"/>
    <property type="match status" value="1"/>
</dbReference>
<evidence type="ECO:0008006" key="3">
    <source>
        <dbReference type="Google" id="ProtNLM"/>
    </source>
</evidence>
<dbReference type="EMBL" id="CAJVCH010354153">
    <property type="protein sequence ID" value="CAG7815850.1"/>
    <property type="molecule type" value="Genomic_DNA"/>
</dbReference>
<dbReference type="Proteomes" id="UP000708208">
    <property type="component" value="Unassembled WGS sequence"/>
</dbReference>
<evidence type="ECO:0000313" key="2">
    <source>
        <dbReference type="Proteomes" id="UP000708208"/>
    </source>
</evidence>
<keyword evidence="2" id="KW-1185">Reference proteome</keyword>
<gene>
    <name evidence="1" type="ORF">AFUS01_LOCUS26500</name>
</gene>
<proteinExistence type="predicted"/>
<name>A0A8J2KJ64_9HEXA</name>
<accession>A0A8J2KJ64</accession>
<protein>
    <recommendedName>
        <fullName evidence="3">Gastric triacylglycerol lipase</fullName>
    </recommendedName>
</protein>
<comment type="caution">
    <text evidence="1">The sequence shown here is derived from an EMBL/GenBank/DDBJ whole genome shotgun (WGS) entry which is preliminary data.</text>
</comment>